<keyword evidence="10" id="KW-1185">Reference proteome</keyword>
<comment type="subcellular location">
    <subcellularLocation>
        <location evidence="1">Cell inner membrane</location>
        <topology evidence="1">Multi-pass membrane protein</topology>
    </subcellularLocation>
</comment>
<dbReference type="EMBL" id="JBHUKR010000006">
    <property type="protein sequence ID" value="MFD2416313.1"/>
    <property type="molecule type" value="Genomic_DNA"/>
</dbReference>
<name>A0ABW5FMQ2_9PSEU</name>
<keyword evidence="6 8" id="KW-0472">Membrane</keyword>
<dbReference type="SUPFAM" id="SSF103473">
    <property type="entry name" value="MFS general substrate transporter"/>
    <property type="match status" value="1"/>
</dbReference>
<dbReference type="Proteomes" id="UP001597417">
    <property type="component" value="Unassembled WGS sequence"/>
</dbReference>
<feature type="transmembrane region" description="Helical" evidence="8">
    <location>
        <begin position="185"/>
        <end position="207"/>
    </location>
</feature>
<evidence type="ECO:0000313" key="10">
    <source>
        <dbReference type="Proteomes" id="UP001597417"/>
    </source>
</evidence>
<feature type="transmembrane region" description="Helical" evidence="8">
    <location>
        <begin position="274"/>
        <end position="292"/>
    </location>
</feature>
<evidence type="ECO:0000256" key="6">
    <source>
        <dbReference type="ARBA" id="ARBA00023136"/>
    </source>
</evidence>
<feature type="transmembrane region" description="Helical" evidence="8">
    <location>
        <begin position="219"/>
        <end position="237"/>
    </location>
</feature>
<proteinExistence type="predicted"/>
<evidence type="ECO:0000256" key="5">
    <source>
        <dbReference type="ARBA" id="ARBA00022989"/>
    </source>
</evidence>
<organism evidence="9 10">
    <name type="scientific">Amycolatopsis pigmentata</name>
    <dbReference type="NCBI Taxonomy" id="450801"/>
    <lineage>
        <taxon>Bacteria</taxon>
        <taxon>Bacillati</taxon>
        <taxon>Actinomycetota</taxon>
        <taxon>Actinomycetes</taxon>
        <taxon>Pseudonocardiales</taxon>
        <taxon>Pseudonocardiaceae</taxon>
        <taxon>Amycolatopsis</taxon>
    </lineage>
</organism>
<feature type="transmembrane region" description="Helical" evidence="8">
    <location>
        <begin position="304"/>
        <end position="326"/>
    </location>
</feature>
<feature type="region of interest" description="Disordered" evidence="7">
    <location>
        <begin position="350"/>
        <end position="372"/>
    </location>
</feature>
<feature type="transmembrane region" description="Helical" evidence="8">
    <location>
        <begin position="243"/>
        <end position="262"/>
    </location>
</feature>
<reference evidence="10" key="1">
    <citation type="journal article" date="2019" name="Int. J. Syst. Evol. Microbiol.">
        <title>The Global Catalogue of Microorganisms (GCM) 10K type strain sequencing project: providing services to taxonomists for standard genome sequencing and annotation.</title>
        <authorList>
            <consortium name="The Broad Institute Genomics Platform"/>
            <consortium name="The Broad Institute Genome Sequencing Center for Infectious Disease"/>
            <person name="Wu L."/>
            <person name="Ma J."/>
        </authorList>
    </citation>
    <scope>NUCLEOTIDE SEQUENCE [LARGE SCALE GENOMIC DNA]</scope>
    <source>
        <strain evidence="10">CGMCC 4.7645</strain>
    </source>
</reference>
<dbReference type="PANTHER" id="PTHR23513">
    <property type="entry name" value="INTEGRAL MEMBRANE EFFLUX PROTEIN-RELATED"/>
    <property type="match status" value="1"/>
</dbReference>
<feature type="transmembrane region" description="Helical" evidence="8">
    <location>
        <begin position="156"/>
        <end position="179"/>
    </location>
</feature>
<sequence>MGDRLGARRVMITCDAIMLVVAVALAVSSSWIGTPALLLPAVAFVNGATDAFYLPSSGSMPRRLVAGDQLVRALALRQSGSQVVAIAGGPLGGVLVAYAGLSGTAWADALTFAVVLVVLVRIRTRGAAALPGQRKNVLLEAADGVRLAFRTAGLGTALLLVAAAAGLILPFGSILVPLLARDRAWGAGLAGLLLGAQSAGTIVSTLVVSTRGAGSRPGLMAVGALLVVGTGQVTVALAKPVGFALAGAFVAGVGTGVFASHLSPILLSAAPEAYLARIQALLTVVQSCALLLTNNALGSLAHALGPVGAVMISAAVLAGCAVAGFASASLRRLTTFTVTLGPSRPNRAVIAGENPGHGVAESENPPGGPRPD</sequence>
<evidence type="ECO:0000256" key="1">
    <source>
        <dbReference type="ARBA" id="ARBA00004429"/>
    </source>
</evidence>
<dbReference type="Pfam" id="PF07690">
    <property type="entry name" value="MFS_1"/>
    <property type="match status" value="1"/>
</dbReference>
<accession>A0ABW5FMQ2</accession>
<dbReference type="InterPro" id="IPR036259">
    <property type="entry name" value="MFS_trans_sf"/>
</dbReference>
<evidence type="ECO:0000256" key="4">
    <source>
        <dbReference type="ARBA" id="ARBA00022692"/>
    </source>
</evidence>
<keyword evidence="5 8" id="KW-1133">Transmembrane helix</keyword>
<evidence type="ECO:0000256" key="2">
    <source>
        <dbReference type="ARBA" id="ARBA00022448"/>
    </source>
</evidence>
<keyword evidence="3" id="KW-1003">Cell membrane</keyword>
<dbReference type="RefSeq" id="WP_378262993.1">
    <property type="nucleotide sequence ID" value="NZ_JBHUKR010000006.1"/>
</dbReference>
<keyword evidence="2" id="KW-0813">Transport</keyword>
<evidence type="ECO:0000313" key="9">
    <source>
        <dbReference type="EMBL" id="MFD2416313.1"/>
    </source>
</evidence>
<keyword evidence="4 8" id="KW-0812">Transmembrane</keyword>
<dbReference type="CDD" id="cd06173">
    <property type="entry name" value="MFS_MefA_like"/>
    <property type="match status" value="1"/>
</dbReference>
<evidence type="ECO:0000256" key="7">
    <source>
        <dbReference type="SAM" id="MobiDB-lite"/>
    </source>
</evidence>
<protein>
    <submittedName>
        <fullName evidence="9">MFS transporter</fullName>
    </submittedName>
</protein>
<feature type="transmembrane region" description="Helical" evidence="8">
    <location>
        <begin position="105"/>
        <end position="122"/>
    </location>
</feature>
<dbReference type="Gene3D" id="1.20.1250.20">
    <property type="entry name" value="MFS general substrate transporter like domains"/>
    <property type="match status" value="1"/>
</dbReference>
<dbReference type="PANTHER" id="PTHR23513:SF9">
    <property type="entry name" value="ENTEROBACTIN EXPORTER ENTS"/>
    <property type="match status" value="1"/>
</dbReference>
<evidence type="ECO:0000256" key="8">
    <source>
        <dbReference type="SAM" id="Phobius"/>
    </source>
</evidence>
<evidence type="ECO:0000256" key="3">
    <source>
        <dbReference type="ARBA" id="ARBA00022475"/>
    </source>
</evidence>
<dbReference type="InterPro" id="IPR011701">
    <property type="entry name" value="MFS"/>
</dbReference>
<comment type="caution">
    <text evidence="9">The sequence shown here is derived from an EMBL/GenBank/DDBJ whole genome shotgun (WGS) entry which is preliminary data.</text>
</comment>
<gene>
    <name evidence="9" type="ORF">ACFSXZ_08220</name>
</gene>